<proteinExistence type="predicted"/>
<evidence type="ECO:0000313" key="3">
    <source>
        <dbReference type="Proteomes" id="UP000094236"/>
    </source>
</evidence>
<dbReference type="OrthoDB" id="545910at2759"/>
<dbReference type="SUPFAM" id="SSF51197">
    <property type="entry name" value="Clavaminate synthase-like"/>
    <property type="match status" value="1"/>
</dbReference>
<reference evidence="3" key="1">
    <citation type="submission" date="2016-05" db="EMBL/GenBank/DDBJ databases">
        <title>Comparative genomics of biotechnologically important yeasts.</title>
        <authorList>
            <consortium name="DOE Joint Genome Institute"/>
            <person name="Riley R."/>
            <person name="Haridas S."/>
            <person name="Wolfe K.H."/>
            <person name="Lopes M.R."/>
            <person name="Hittinger C.T."/>
            <person name="Goker M."/>
            <person name="Salamov A."/>
            <person name="Wisecaver J."/>
            <person name="Long T.M."/>
            <person name="Aerts A.L."/>
            <person name="Barry K."/>
            <person name="Choi C."/>
            <person name="Clum A."/>
            <person name="Coughlan A.Y."/>
            <person name="Deshpande S."/>
            <person name="Douglass A.P."/>
            <person name="Hanson S.J."/>
            <person name="Klenk H.-P."/>
            <person name="Labutti K."/>
            <person name="Lapidus A."/>
            <person name="Lindquist E."/>
            <person name="Lipzen A."/>
            <person name="Meier-Kolthoff J.P."/>
            <person name="Ohm R.A."/>
            <person name="Otillar R.P."/>
            <person name="Pangilinan J."/>
            <person name="Peng Y."/>
            <person name="Rokas A."/>
            <person name="Rosa C.A."/>
            <person name="Scheuner C."/>
            <person name="Sibirny A.A."/>
            <person name="Slot J.C."/>
            <person name="Stielow J.B."/>
            <person name="Sun H."/>
            <person name="Kurtzman C.P."/>
            <person name="Blackwell M."/>
            <person name="Grigoriev I.V."/>
            <person name="Jeffries T.W."/>
        </authorList>
    </citation>
    <scope>NUCLEOTIDE SEQUENCE [LARGE SCALE GENOMIC DNA]</scope>
    <source>
        <strain evidence="3">NRRL Y-2460</strain>
    </source>
</reference>
<dbReference type="InterPro" id="IPR027450">
    <property type="entry name" value="AlkB-like"/>
</dbReference>
<feature type="domain" description="Fe2OG dioxygenase" evidence="1">
    <location>
        <begin position="227"/>
        <end position="336"/>
    </location>
</feature>
<sequence>MSDAYGNDTELKLLKLKKAFPEITDDSILLEILLSCDGSLSKTRSVLSEQFEIGESCGKRKFDEESGSFGSKYQSSINHFFDGGSSKNKKLKLEINKSNTKTITLYTKEDIEATIPYVTFHKNFLPPEIADNALRYILQPEHHLKENEFYLFDNKCKSSHKSGIFSNPDPFITNLRTNRVFYDGKEVKNFNSYNNDMGIIQVLIENLMEELNSTRQKLSPFQPTEWKGDVCVVNRYDTKQDHLDWHSDKLTNMGPLPTIASLSLGATREFKLRKNHPFENNPNPILSIPLPHNTLIIMHSGCQEEYKHCVMSSSRPIDGHTISKQVRVNLTYRYFHPRFQTSNLPKCPKCKNSMALRRSFKSVTSRGKYIWMCMGGYLGKNCNGFHWANFNKKDLITDDENDCSEWIAKDDYEKLDYLGRK</sequence>
<dbReference type="Proteomes" id="UP000094236">
    <property type="component" value="Unassembled WGS sequence"/>
</dbReference>
<dbReference type="InterPro" id="IPR005123">
    <property type="entry name" value="Oxoglu/Fe-dep_dioxygenase_dom"/>
</dbReference>
<protein>
    <recommendedName>
        <fullName evidence="1">Fe2OG dioxygenase domain-containing protein</fullName>
    </recommendedName>
</protein>
<accession>A0A1E4TYC6</accession>
<dbReference type="Gene3D" id="2.60.120.590">
    <property type="entry name" value="Alpha-ketoglutarate-dependent dioxygenase AlkB-like"/>
    <property type="match status" value="1"/>
</dbReference>
<dbReference type="AlphaFoldDB" id="A0A1E4TYC6"/>
<gene>
    <name evidence="2" type="ORF">PACTADRAFT_48574</name>
</gene>
<dbReference type="InterPro" id="IPR037151">
    <property type="entry name" value="AlkB-like_sf"/>
</dbReference>
<evidence type="ECO:0000313" key="2">
    <source>
        <dbReference type="EMBL" id="ODV96760.1"/>
    </source>
</evidence>
<dbReference type="InterPro" id="IPR032854">
    <property type="entry name" value="ALKBH3"/>
</dbReference>
<dbReference type="STRING" id="669874.A0A1E4TYC6"/>
<name>A0A1E4TYC6_PACTA</name>
<keyword evidence="3" id="KW-1185">Reference proteome</keyword>
<dbReference type="GO" id="GO:0006307">
    <property type="term" value="P:DNA alkylation repair"/>
    <property type="evidence" value="ECO:0007669"/>
    <property type="project" value="InterPro"/>
</dbReference>
<dbReference type="Pfam" id="PF13532">
    <property type="entry name" value="2OG-FeII_Oxy_2"/>
    <property type="match status" value="1"/>
</dbReference>
<dbReference type="GO" id="GO:0051213">
    <property type="term" value="F:dioxygenase activity"/>
    <property type="evidence" value="ECO:0007669"/>
    <property type="project" value="InterPro"/>
</dbReference>
<evidence type="ECO:0000259" key="1">
    <source>
        <dbReference type="PROSITE" id="PS51471"/>
    </source>
</evidence>
<dbReference type="EMBL" id="KV454012">
    <property type="protein sequence ID" value="ODV96760.1"/>
    <property type="molecule type" value="Genomic_DNA"/>
</dbReference>
<dbReference type="PANTHER" id="PTHR31212">
    <property type="entry name" value="ALPHA-KETOGLUTARATE-DEPENDENT DIOXYGENASE ALKB HOMOLOG 3"/>
    <property type="match status" value="1"/>
</dbReference>
<organism evidence="2 3">
    <name type="scientific">Pachysolen tannophilus NRRL Y-2460</name>
    <dbReference type="NCBI Taxonomy" id="669874"/>
    <lineage>
        <taxon>Eukaryota</taxon>
        <taxon>Fungi</taxon>
        <taxon>Dikarya</taxon>
        <taxon>Ascomycota</taxon>
        <taxon>Saccharomycotina</taxon>
        <taxon>Pichiomycetes</taxon>
        <taxon>Pachysolenaceae</taxon>
        <taxon>Pachysolen</taxon>
    </lineage>
</organism>
<dbReference type="PROSITE" id="PS51471">
    <property type="entry name" value="FE2OG_OXY"/>
    <property type="match status" value="1"/>
</dbReference>
<dbReference type="PANTHER" id="PTHR31212:SF4">
    <property type="entry name" value="ALPHA-KETOGLUTARATE-DEPENDENT DIOXYGENASE ALKB HOMOLOG 3"/>
    <property type="match status" value="1"/>
</dbReference>